<feature type="region of interest" description="Disordered" evidence="1">
    <location>
        <begin position="40"/>
        <end position="64"/>
    </location>
</feature>
<gene>
    <name evidence="2" type="ORF">AVDCRST_MAG50-2135</name>
</gene>
<dbReference type="EMBL" id="CADCTF010000087">
    <property type="protein sequence ID" value="CAA9239454.1"/>
    <property type="molecule type" value="Genomic_DNA"/>
</dbReference>
<reference evidence="2" key="1">
    <citation type="submission" date="2020-02" db="EMBL/GenBank/DDBJ databases">
        <authorList>
            <person name="Meier V. D."/>
        </authorList>
    </citation>
    <scope>NUCLEOTIDE SEQUENCE</scope>
    <source>
        <strain evidence="2">AVDCRST_MAG50</strain>
    </source>
</reference>
<protein>
    <submittedName>
        <fullName evidence="2">Uncharacterized protein</fullName>
    </submittedName>
</protein>
<proteinExistence type="predicted"/>
<organism evidence="2">
    <name type="scientific">uncultured Acidimicrobiales bacterium</name>
    <dbReference type="NCBI Taxonomy" id="310071"/>
    <lineage>
        <taxon>Bacteria</taxon>
        <taxon>Bacillati</taxon>
        <taxon>Actinomycetota</taxon>
        <taxon>Acidimicrobiia</taxon>
        <taxon>Acidimicrobiales</taxon>
        <taxon>environmental samples</taxon>
    </lineage>
</organism>
<name>A0A6J4I3L5_9ACTN</name>
<sequence>CTPISAFSSRTGSSSGSCTTTPASWEPTRWRACAPCWRAAGASSGTSSRRSPRRCSSSESPPTP</sequence>
<evidence type="ECO:0000313" key="2">
    <source>
        <dbReference type="EMBL" id="CAA9239454.1"/>
    </source>
</evidence>
<feature type="region of interest" description="Disordered" evidence="1">
    <location>
        <begin position="1"/>
        <end position="26"/>
    </location>
</feature>
<accession>A0A6J4I3L5</accession>
<dbReference type="AlphaFoldDB" id="A0A6J4I3L5"/>
<feature type="non-terminal residue" evidence="2">
    <location>
        <position position="64"/>
    </location>
</feature>
<evidence type="ECO:0000256" key="1">
    <source>
        <dbReference type="SAM" id="MobiDB-lite"/>
    </source>
</evidence>
<feature type="non-terminal residue" evidence="2">
    <location>
        <position position="1"/>
    </location>
</feature>